<dbReference type="SUPFAM" id="SSF49299">
    <property type="entry name" value="PKD domain"/>
    <property type="match status" value="1"/>
</dbReference>
<evidence type="ECO:0000259" key="2">
    <source>
        <dbReference type="PROSITE" id="PS50093"/>
    </source>
</evidence>
<reference evidence="3 4" key="1">
    <citation type="submission" date="2019-06" db="EMBL/GenBank/DDBJ databases">
        <title>Whole genome shotgun sequence of Cellulomonas gelida NBRC 3748.</title>
        <authorList>
            <person name="Hosoyama A."/>
            <person name="Uohara A."/>
            <person name="Ohji S."/>
            <person name="Ichikawa N."/>
        </authorList>
    </citation>
    <scope>NUCLEOTIDE SEQUENCE [LARGE SCALE GENOMIC DNA]</scope>
    <source>
        <strain evidence="3 4">NBRC 3748</strain>
    </source>
</reference>
<comment type="caution">
    <text evidence="3">The sequence shown here is derived from an EMBL/GenBank/DDBJ whole genome shotgun (WGS) entry which is preliminary data.</text>
</comment>
<dbReference type="Proteomes" id="UP000320461">
    <property type="component" value="Unassembled WGS sequence"/>
</dbReference>
<dbReference type="InterPro" id="IPR013783">
    <property type="entry name" value="Ig-like_fold"/>
</dbReference>
<dbReference type="EMBL" id="BJLQ01000048">
    <property type="protein sequence ID" value="GEA85779.1"/>
    <property type="molecule type" value="Genomic_DNA"/>
</dbReference>
<evidence type="ECO:0000313" key="3">
    <source>
        <dbReference type="EMBL" id="GEA85779.1"/>
    </source>
</evidence>
<dbReference type="InterPro" id="IPR035986">
    <property type="entry name" value="PKD_dom_sf"/>
</dbReference>
<proteinExistence type="predicted"/>
<feature type="signal peptide" evidence="1">
    <location>
        <begin position="1"/>
        <end position="25"/>
    </location>
</feature>
<dbReference type="GO" id="GO:0005975">
    <property type="term" value="P:carbohydrate metabolic process"/>
    <property type="evidence" value="ECO:0007669"/>
    <property type="project" value="UniProtKB-ARBA"/>
</dbReference>
<accession>A0A4Y3KMZ5</accession>
<dbReference type="CDD" id="cd00146">
    <property type="entry name" value="PKD"/>
    <property type="match status" value="1"/>
</dbReference>
<feature type="domain" description="PKD" evidence="2">
    <location>
        <begin position="191"/>
        <end position="235"/>
    </location>
</feature>
<organism evidence="3 4">
    <name type="scientific">Cellulomonas gelida</name>
    <dbReference type="NCBI Taxonomy" id="1712"/>
    <lineage>
        <taxon>Bacteria</taxon>
        <taxon>Bacillati</taxon>
        <taxon>Actinomycetota</taxon>
        <taxon>Actinomycetes</taxon>
        <taxon>Micrococcales</taxon>
        <taxon>Cellulomonadaceae</taxon>
        <taxon>Cellulomonas</taxon>
    </lineage>
</organism>
<protein>
    <recommendedName>
        <fullName evidence="2">PKD domain-containing protein</fullName>
    </recommendedName>
</protein>
<gene>
    <name evidence="3" type="ORF">CGE01nite_30300</name>
</gene>
<keyword evidence="4" id="KW-1185">Reference proteome</keyword>
<dbReference type="PROSITE" id="PS50093">
    <property type="entry name" value="PKD"/>
    <property type="match status" value="1"/>
</dbReference>
<feature type="chain" id="PRO_5038984329" description="PKD domain-containing protein" evidence="1">
    <location>
        <begin position="26"/>
        <end position="277"/>
    </location>
</feature>
<dbReference type="InterPro" id="IPR000601">
    <property type="entry name" value="PKD_dom"/>
</dbReference>
<dbReference type="Gene3D" id="2.60.40.10">
    <property type="entry name" value="Immunoglobulins"/>
    <property type="match status" value="1"/>
</dbReference>
<dbReference type="AlphaFoldDB" id="A0A4Y3KMZ5"/>
<evidence type="ECO:0000313" key="4">
    <source>
        <dbReference type="Proteomes" id="UP000320461"/>
    </source>
</evidence>
<keyword evidence="1" id="KW-0732">Signal</keyword>
<sequence>MRRAFVSSVVLVLAFTAASAVPAFASASTELEDDEAHLTDAFKANLELRHWRAHPDPLVEYAHAPLCNVGSQYLAPGIDGECSPPNGTVPVPACGDDSPVEPLWRRTRPSAASDNWSRWEMLAGWACPQDLLPPFPQADFRRLKIDPLAAHRQPGRDEVLVNKPLIVYADAEHRTFRTSLFTYGIDVDVYPVEYAWDFGDGETLTTTSPGSPYPSFDVAHTYREATSATVVLTTTWKGTYRVDEDPDGEWRDISGTATTTTTLDPFDVIELRSRLDG</sequence>
<evidence type="ECO:0000256" key="1">
    <source>
        <dbReference type="SAM" id="SignalP"/>
    </source>
</evidence>
<name>A0A4Y3KMZ5_9CELL</name>